<accession>A0A0F7LB23</accession>
<reference evidence="1" key="2">
    <citation type="submission" date="2015-03" db="EMBL/GenBank/DDBJ databases">
        <authorList>
            <person name="Chow C.-E.T."/>
            <person name="Winget D.M."/>
            <person name="White R.A.III."/>
            <person name="Hallam S.J."/>
            <person name="Suttle C.A."/>
        </authorList>
    </citation>
    <scope>NUCLEOTIDE SEQUENCE</scope>
    <source>
        <strain evidence="1">Oxic1_8</strain>
    </source>
</reference>
<protein>
    <submittedName>
        <fullName evidence="1">Uncharacterized protein</fullName>
    </submittedName>
</protein>
<reference evidence="1" key="1">
    <citation type="journal article" date="2015" name="Front. Microbiol.">
        <title>Combining genomic sequencing methods to explore viral diversity and reveal potential virus-host interactions.</title>
        <authorList>
            <person name="Chow C.E."/>
            <person name="Winget D.M."/>
            <person name="White R.A.III."/>
            <person name="Hallam S.J."/>
            <person name="Suttle C.A."/>
        </authorList>
    </citation>
    <scope>NUCLEOTIDE SEQUENCE</scope>
    <source>
        <strain evidence="1">Oxic1_8</strain>
    </source>
</reference>
<proteinExistence type="predicted"/>
<evidence type="ECO:0000313" key="1">
    <source>
        <dbReference type="EMBL" id="AKH48381.1"/>
    </source>
</evidence>
<organism evidence="1">
    <name type="scientific">uncultured marine virus</name>
    <dbReference type="NCBI Taxonomy" id="186617"/>
    <lineage>
        <taxon>Viruses</taxon>
        <taxon>environmental samples</taxon>
    </lineage>
</organism>
<sequence length="105" mass="11819">MLFQPGGADLFERRGRLHLTDREIVRATRRGCLDLDQCRGCRGGVGGVCLHVNFSRWGLMKRRRQTAESLPLFFGGQIERLELAKSRDRRNGFRAEPGFNGLGSG</sequence>
<dbReference type="EMBL" id="KR029603">
    <property type="protein sequence ID" value="AKH48381.1"/>
    <property type="molecule type" value="Genomic_DNA"/>
</dbReference>
<name>A0A0F7LB23_9VIRU</name>